<dbReference type="InterPro" id="IPR036997">
    <property type="entry name" value="PA28_C_sf"/>
</dbReference>
<dbReference type="GO" id="GO:2000045">
    <property type="term" value="P:regulation of G1/S transition of mitotic cell cycle"/>
    <property type="evidence" value="ECO:0007669"/>
    <property type="project" value="TreeGrafter"/>
</dbReference>
<dbReference type="GO" id="GO:0005654">
    <property type="term" value="C:nucleoplasm"/>
    <property type="evidence" value="ECO:0007669"/>
    <property type="project" value="TreeGrafter"/>
</dbReference>
<dbReference type="InterPro" id="IPR003186">
    <property type="entry name" value="PA28_C"/>
</dbReference>
<protein>
    <submittedName>
        <fullName evidence="3">Uncharacterized protein</fullName>
    </submittedName>
</protein>
<sequence>MSSAPLPKMDDVFKSHPRPEVIKDLLVSRRLQTIDLLQNVFPSKILYLRDLLAGEKDPSSPFWGGLIDSDDYNKMELHQPDRYIKDREATKKIEVGSDSDTEVVDSVEREIILPKDIYTEGVPISTSKDETNRGKEGEAIEYRIGAHFFEVFDTNKSHMKAMEIVEQELIELFLNLSDLRVWIKLEVPVIEDGNSFGAEVQEHLLKSIDQSRSRINMLHSNLLSHHRDRARFAELWASHPNFMDYPAMIAMGDRHDKFVLHTDLRVIIEIYGGLLTEFERNWTKVINPKGNHSSGGMY</sequence>
<keyword evidence="2" id="KW-0647">Proteasome</keyword>
<dbReference type="InterPro" id="IPR009077">
    <property type="entry name" value="Proteasome_activ_PA28"/>
</dbReference>
<dbReference type="GO" id="GO:0008537">
    <property type="term" value="C:proteasome activator complex"/>
    <property type="evidence" value="ECO:0007669"/>
    <property type="project" value="InterPro"/>
</dbReference>
<dbReference type="PANTHER" id="PTHR10660">
    <property type="entry name" value="PROTEASOME REGULATOR PA28"/>
    <property type="match status" value="1"/>
</dbReference>
<evidence type="ECO:0000313" key="3">
    <source>
        <dbReference type="EMBL" id="WWD20332.1"/>
    </source>
</evidence>
<dbReference type="GO" id="GO:0061133">
    <property type="term" value="F:endopeptidase activator activity"/>
    <property type="evidence" value="ECO:0007669"/>
    <property type="project" value="TreeGrafter"/>
</dbReference>
<dbReference type="GO" id="GO:0061136">
    <property type="term" value="P:regulation of proteasomal protein catabolic process"/>
    <property type="evidence" value="ECO:0007669"/>
    <property type="project" value="TreeGrafter"/>
</dbReference>
<keyword evidence="4" id="KW-1185">Reference proteome</keyword>
<dbReference type="PANTHER" id="PTHR10660:SF2">
    <property type="entry name" value="LD45860P"/>
    <property type="match status" value="1"/>
</dbReference>
<proteinExistence type="inferred from homology"/>
<gene>
    <name evidence="3" type="ORF">CI109_104808</name>
</gene>
<dbReference type="EMBL" id="CP144058">
    <property type="protein sequence ID" value="WWD20332.1"/>
    <property type="molecule type" value="Genomic_DNA"/>
</dbReference>
<dbReference type="OrthoDB" id="6591885at2759"/>
<dbReference type="GeneID" id="43592183"/>
<comment type="similarity">
    <text evidence="1">Belongs to the PA28 family.</text>
</comment>
<organism evidence="3 4">
    <name type="scientific">Kwoniella shandongensis</name>
    <dbReference type="NCBI Taxonomy" id="1734106"/>
    <lineage>
        <taxon>Eukaryota</taxon>
        <taxon>Fungi</taxon>
        <taxon>Dikarya</taxon>
        <taxon>Basidiomycota</taxon>
        <taxon>Agaricomycotina</taxon>
        <taxon>Tremellomycetes</taxon>
        <taxon>Tremellales</taxon>
        <taxon>Cryptococcaceae</taxon>
        <taxon>Kwoniella</taxon>
    </lineage>
</organism>
<evidence type="ECO:0000256" key="1">
    <source>
        <dbReference type="ARBA" id="ARBA00005883"/>
    </source>
</evidence>
<name>A0A5M6BPH5_9TREE</name>
<evidence type="ECO:0000256" key="2">
    <source>
        <dbReference type="ARBA" id="ARBA00022942"/>
    </source>
</evidence>
<dbReference type="Pfam" id="PF02252">
    <property type="entry name" value="PA28_C"/>
    <property type="match status" value="1"/>
</dbReference>
<dbReference type="KEGG" id="ksn:43592183"/>
<reference evidence="3" key="2">
    <citation type="submission" date="2024-01" db="EMBL/GenBank/DDBJ databases">
        <title>Comparative genomics of Cryptococcus and Kwoniella reveals pathogenesis evolution and contrasting modes of karyotype evolution via chromosome fusion or intercentromeric recombination.</title>
        <authorList>
            <person name="Coelho M.A."/>
            <person name="David-Palma M."/>
            <person name="Shea T."/>
            <person name="Bowers K."/>
            <person name="McGinley-Smith S."/>
            <person name="Mohammad A.W."/>
            <person name="Gnirke A."/>
            <person name="Yurkov A.M."/>
            <person name="Nowrousian M."/>
            <person name="Sun S."/>
            <person name="Cuomo C.A."/>
            <person name="Heitman J."/>
        </authorList>
    </citation>
    <scope>NUCLEOTIDE SEQUENCE</scope>
    <source>
        <strain evidence="3">CBS 12478</strain>
    </source>
</reference>
<dbReference type="GO" id="GO:0005737">
    <property type="term" value="C:cytoplasm"/>
    <property type="evidence" value="ECO:0007669"/>
    <property type="project" value="TreeGrafter"/>
</dbReference>
<dbReference type="Proteomes" id="UP000322225">
    <property type="component" value="Chromosome 8"/>
</dbReference>
<reference evidence="3" key="1">
    <citation type="submission" date="2017-08" db="EMBL/GenBank/DDBJ databases">
        <authorList>
            <person name="Cuomo C."/>
            <person name="Billmyre B."/>
            <person name="Heitman J."/>
        </authorList>
    </citation>
    <scope>NUCLEOTIDE SEQUENCE</scope>
    <source>
        <strain evidence="3">CBS 12478</strain>
    </source>
</reference>
<dbReference type="InterPro" id="IPR036252">
    <property type="entry name" value="Proteasome_activ_sf"/>
</dbReference>
<dbReference type="AlphaFoldDB" id="A0A5M6BPH5"/>
<dbReference type="RefSeq" id="XP_031857732.1">
    <property type="nucleotide sequence ID" value="XM_032008011.1"/>
</dbReference>
<dbReference type="Gene3D" id="1.20.120.180">
    <property type="entry name" value="Proteasome activator pa28, C-terminal domain"/>
    <property type="match status" value="1"/>
</dbReference>
<accession>A0A5M6BPH5</accession>
<dbReference type="SUPFAM" id="SSF47216">
    <property type="entry name" value="Proteasome activator"/>
    <property type="match status" value="1"/>
</dbReference>
<evidence type="ECO:0000313" key="4">
    <source>
        <dbReference type="Proteomes" id="UP000322225"/>
    </source>
</evidence>